<gene>
    <name evidence="7" type="ORF">C7383_11215</name>
</gene>
<evidence type="ECO:0000256" key="4">
    <source>
        <dbReference type="ARBA" id="ARBA00022989"/>
    </source>
</evidence>
<evidence type="ECO:0000256" key="6">
    <source>
        <dbReference type="SAM" id="Phobius"/>
    </source>
</evidence>
<feature type="transmembrane region" description="Helical" evidence="6">
    <location>
        <begin position="40"/>
        <end position="61"/>
    </location>
</feature>
<feature type="transmembrane region" description="Helical" evidence="6">
    <location>
        <begin position="105"/>
        <end position="124"/>
    </location>
</feature>
<dbReference type="RefSeq" id="WP_109747630.1">
    <property type="nucleotide sequence ID" value="NZ_JANKBI010000013.1"/>
</dbReference>
<evidence type="ECO:0000256" key="5">
    <source>
        <dbReference type="ARBA" id="ARBA00023136"/>
    </source>
</evidence>
<dbReference type="AlphaFoldDB" id="A0AB73T0K3"/>
<keyword evidence="5 6" id="KW-0472">Membrane</keyword>
<keyword evidence="4 6" id="KW-1133">Transmembrane helix</keyword>
<proteinExistence type="predicted"/>
<dbReference type="EMBL" id="QGGY01000012">
    <property type="protein sequence ID" value="PWJ73441.1"/>
    <property type="molecule type" value="Genomic_DNA"/>
</dbReference>
<comment type="subcellular location">
    <subcellularLocation>
        <location evidence="1">Cell membrane</location>
        <topology evidence="1">Multi-pass membrane protein</topology>
    </subcellularLocation>
</comment>
<dbReference type="Pfam" id="PF03899">
    <property type="entry name" value="ATP-synt_I"/>
    <property type="match status" value="1"/>
</dbReference>
<evidence type="ECO:0000256" key="2">
    <source>
        <dbReference type="ARBA" id="ARBA00022475"/>
    </source>
</evidence>
<feature type="transmembrane region" description="Helical" evidence="6">
    <location>
        <begin position="12"/>
        <end position="34"/>
    </location>
</feature>
<dbReference type="Proteomes" id="UP000245412">
    <property type="component" value="Unassembled WGS sequence"/>
</dbReference>
<evidence type="ECO:0000256" key="1">
    <source>
        <dbReference type="ARBA" id="ARBA00004651"/>
    </source>
</evidence>
<keyword evidence="8" id="KW-1185">Reference proteome</keyword>
<keyword evidence="3 6" id="KW-0812">Transmembrane</keyword>
<accession>A0AB73T0K3</accession>
<organism evidence="7 8">
    <name type="scientific">Murimonas intestini</name>
    <dbReference type="NCBI Taxonomy" id="1337051"/>
    <lineage>
        <taxon>Bacteria</taxon>
        <taxon>Bacillati</taxon>
        <taxon>Bacillota</taxon>
        <taxon>Clostridia</taxon>
        <taxon>Lachnospirales</taxon>
        <taxon>Lachnospiraceae</taxon>
        <taxon>Murimonas</taxon>
    </lineage>
</organism>
<keyword evidence="2" id="KW-1003">Cell membrane</keyword>
<evidence type="ECO:0000313" key="8">
    <source>
        <dbReference type="Proteomes" id="UP000245412"/>
    </source>
</evidence>
<protein>
    <submittedName>
        <fullName evidence="7">ATP synthase I subunit</fullName>
    </submittedName>
</protein>
<feature type="transmembrane region" description="Helical" evidence="6">
    <location>
        <begin position="82"/>
        <end position="99"/>
    </location>
</feature>
<comment type="caution">
    <text evidence="7">The sequence shown here is derived from an EMBL/GenBank/DDBJ whole genome shotgun (WGS) entry which is preliminary data.</text>
</comment>
<dbReference type="GO" id="GO:0005886">
    <property type="term" value="C:plasma membrane"/>
    <property type="evidence" value="ECO:0007669"/>
    <property type="project" value="UniProtKB-SubCell"/>
</dbReference>
<evidence type="ECO:0000256" key="3">
    <source>
        <dbReference type="ARBA" id="ARBA00022692"/>
    </source>
</evidence>
<sequence length="133" mass="15046">MIRNWINSMNMTIKTMLIGILCFGVFFQAVFVWLASDKAAFTAGLWIGVGISVFMALHMNMSVENAVERDGEAASGYMRRMYVIRTVLVIALFFAVYFLKLGNVVAVFLGLFTLKLGAYLSVPLKKYIEKRKR</sequence>
<name>A0AB73T0K3_9FIRM</name>
<reference evidence="7 8" key="1">
    <citation type="submission" date="2018-05" db="EMBL/GenBank/DDBJ databases">
        <authorList>
            <person name="Goeker M."/>
            <person name="Huntemann M."/>
            <person name="Clum A."/>
            <person name="Pillay M."/>
            <person name="Palaniappan K."/>
            <person name="Varghese N."/>
            <person name="Mikhailova N."/>
            <person name="Stamatis D."/>
            <person name="Reddy T."/>
            <person name="Daum C."/>
            <person name="Shapiro N."/>
            <person name="Ivanova N."/>
            <person name="Kyrpides N."/>
            <person name="Woyke T."/>
        </authorList>
    </citation>
    <scope>NUCLEOTIDE SEQUENCE [LARGE SCALE GENOMIC DNA]</scope>
    <source>
        <strain evidence="7 8">DSM 26524</strain>
    </source>
</reference>
<evidence type="ECO:0000313" key="7">
    <source>
        <dbReference type="EMBL" id="PWJ73441.1"/>
    </source>
</evidence>
<dbReference type="InterPro" id="IPR005598">
    <property type="entry name" value="ATP_synth_I"/>
</dbReference>